<dbReference type="InterPro" id="IPR015815">
    <property type="entry name" value="HIBADH-related"/>
</dbReference>
<reference evidence="9" key="1">
    <citation type="submission" date="2020-12" db="EMBL/GenBank/DDBJ databases">
        <title>Enhanced detection system for hospital associated transmission using whole genome sequencing surveillance.</title>
        <authorList>
            <person name="Harrison L.H."/>
            <person name="Van Tyne D."/>
            <person name="Marsh J.W."/>
            <person name="Griffith M.P."/>
            <person name="Snyder D.J."/>
            <person name="Cooper V.S."/>
            <person name="Mustapha M."/>
        </authorList>
    </citation>
    <scope>NUCLEOTIDE SEQUENCE</scope>
    <source>
        <strain evidence="9">PSB00042</strain>
    </source>
</reference>
<comment type="similarity">
    <text evidence="1 6">Belongs to the HIBADH-related family.</text>
</comment>
<dbReference type="GO" id="GO:0008442">
    <property type="term" value="F:3-hydroxyisobutyrate dehydrogenase activity"/>
    <property type="evidence" value="ECO:0007669"/>
    <property type="project" value="UniProtKB-EC"/>
</dbReference>
<evidence type="ECO:0000259" key="8">
    <source>
        <dbReference type="Pfam" id="PF14833"/>
    </source>
</evidence>
<keyword evidence="3 6" id="KW-0560">Oxidoreductase</keyword>
<organism evidence="9 10">
    <name type="scientific">Pseudomonas putida</name>
    <name type="common">Arthrobacter siderocapsulatus</name>
    <dbReference type="NCBI Taxonomy" id="303"/>
    <lineage>
        <taxon>Bacteria</taxon>
        <taxon>Pseudomonadati</taxon>
        <taxon>Pseudomonadota</taxon>
        <taxon>Gammaproteobacteria</taxon>
        <taxon>Pseudomonadales</taxon>
        <taxon>Pseudomonadaceae</taxon>
        <taxon>Pseudomonas</taxon>
    </lineage>
</organism>
<evidence type="ECO:0000256" key="2">
    <source>
        <dbReference type="ARBA" id="ARBA00022456"/>
    </source>
</evidence>
<name>A0A8I1JIH2_PSEPU</name>
<dbReference type="Gene3D" id="1.10.1040.10">
    <property type="entry name" value="N-(1-d-carboxylethyl)-l-norvaline Dehydrogenase, domain 2"/>
    <property type="match status" value="1"/>
</dbReference>
<dbReference type="EMBL" id="JAEHTE010000014">
    <property type="protein sequence ID" value="MBI6884992.1"/>
    <property type="molecule type" value="Genomic_DNA"/>
</dbReference>
<evidence type="ECO:0000313" key="9">
    <source>
        <dbReference type="EMBL" id="MBI6884992.1"/>
    </source>
</evidence>
<evidence type="ECO:0000313" key="10">
    <source>
        <dbReference type="Proteomes" id="UP000637061"/>
    </source>
</evidence>
<evidence type="ECO:0000256" key="3">
    <source>
        <dbReference type="ARBA" id="ARBA00023002"/>
    </source>
</evidence>
<dbReference type="Pfam" id="PF14833">
    <property type="entry name" value="NAD_binding_11"/>
    <property type="match status" value="1"/>
</dbReference>
<evidence type="ECO:0000256" key="4">
    <source>
        <dbReference type="ARBA" id="ARBA00023027"/>
    </source>
</evidence>
<sequence>MKKITFVGLGAMGAPMAHRLIDHGFDVTLYDVNQSSCRAFEGKQAKIAASASDAVNDADAVITMLPNDAAVADFYLGECGIISIALKKPTLIDCSTISVETTRKVARAAAASGIQIVDAPVSGGPGAAAKGSLSFMLGGSDNTVARVLPLLQPMGDKITHVGTNGCGQAAKICNNMLAAIIMAGTAEALALGVKNGLDPALLSKVIQTSSGGSFLAERWNPWPGVQADAPSSNAFQGGFQLQLMLKDLALALSCAQSTNAFTPLGSLSKNLYDLVSSLPAIESLDTQNVLRLDFSYIQTLYHAHY</sequence>
<dbReference type="AlphaFoldDB" id="A0A8I1JIH2"/>
<keyword evidence="4 6" id="KW-0520">NAD</keyword>
<dbReference type="InterPro" id="IPR002204">
    <property type="entry name" value="3-OH-isobutyrate_DH-rel_CS"/>
</dbReference>
<dbReference type="InterPro" id="IPR006115">
    <property type="entry name" value="6PGDH_NADP-bd"/>
</dbReference>
<protein>
    <recommendedName>
        <fullName evidence="6">3-hydroxyisobutyrate dehydrogenase</fullName>
        <shortName evidence="6">HIBADH</shortName>
        <ecNumber evidence="6">1.1.1.31</ecNumber>
    </recommendedName>
</protein>
<dbReference type="InterPro" id="IPR029154">
    <property type="entry name" value="HIBADH-like_NADP-bd"/>
</dbReference>
<dbReference type="SUPFAM" id="SSF51735">
    <property type="entry name" value="NAD(P)-binding Rossmann-fold domains"/>
    <property type="match status" value="1"/>
</dbReference>
<evidence type="ECO:0000256" key="5">
    <source>
        <dbReference type="PIRSR" id="PIRSR000103-1"/>
    </source>
</evidence>
<dbReference type="SUPFAM" id="SSF48179">
    <property type="entry name" value="6-phosphogluconate dehydrogenase C-terminal domain-like"/>
    <property type="match status" value="1"/>
</dbReference>
<feature type="active site" evidence="5">
    <location>
        <position position="171"/>
    </location>
</feature>
<dbReference type="FunFam" id="1.10.1040.10:FF:000006">
    <property type="entry name" value="3-hydroxyisobutyrate dehydrogenase"/>
    <property type="match status" value="1"/>
</dbReference>
<dbReference type="PROSITE" id="PS00895">
    <property type="entry name" value="3_HYDROXYISOBUT_DH"/>
    <property type="match status" value="1"/>
</dbReference>
<comment type="caution">
    <text evidence="9">The sequence shown here is derived from an EMBL/GenBank/DDBJ whole genome shotgun (WGS) entry which is preliminary data.</text>
</comment>
<dbReference type="PANTHER" id="PTHR22981:SF7">
    <property type="entry name" value="3-HYDROXYISOBUTYRATE DEHYDROGENASE, MITOCHONDRIAL"/>
    <property type="match status" value="1"/>
</dbReference>
<comment type="catalytic activity">
    <reaction evidence="6">
        <text>3-hydroxy-2-methylpropanoate + NAD(+) = 2-methyl-3-oxopropanoate + NADH + H(+)</text>
        <dbReference type="Rhea" id="RHEA:17681"/>
        <dbReference type="ChEBI" id="CHEBI:11805"/>
        <dbReference type="ChEBI" id="CHEBI:15378"/>
        <dbReference type="ChEBI" id="CHEBI:57540"/>
        <dbReference type="ChEBI" id="CHEBI:57700"/>
        <dbReference type="ChEBI" id="CHEBI:57945"/>
        <dbReference type="EC" id="1.1.1.31"/>
    </reaction>
</comment>
<accession>A0A8I1JIH2</accession>
<dbReference type="InterPro" id="IPR011548">
    <property type="entry name" value="HIBADH"/>
</dbReference>
<comment type="pathway">
    <text evidence="6">Amino-acid degradation; L-valine degradation.</text>
</comment>
<dbReference type="PANTHER" id="PTHR22981">
    <property type="entry name" value="3-HYDROXYISOBUTYRATE DEHYDROGENASE-RELATED"/>
    <property type="match status" value="1"/>
</dbReference>
<dbReference type="InterPro" id="IPR013328">
    <property type="entry name" value="6PGD_dom2"/>
</dbReference>
<dbReference type="EC" id="1.1.1.31" evidence="6"/>
<evidence type="ECO:0000256" key="6">
    <source>
        <dbReference type="RuleBase" id="RU910714"/>
    </source>
</evidence>
<proteinExistence type="inferred from homology"/>
<dbReference type="PIRSF" id="PIRSF000103">
    <property type="entry name" value="HIBADH"/>
    <property type="match status" value="1"/>
</dbReference>
<dbReference type="Gene3D" id="3.40.50.720">
    <property type="entry name" value="NAD(P)-binding Rossmann-like Domain"/>
    <property type="match status" value="1"/>
</dbReference>
<feature type="domain" description="6-phosphogluconate dehydrogenase NADP-binding" evidence="7">
    <location>
        <begin position="3"/>
        <end position="162"/>
    </location>
</feature>
<dbReference type="InterPro" id="IPR036291">
    <property type="entry name" value="NAD(P)-bd_dom_sf"/>
</dbReference>
<gene>
    <name evidence="9" type="primary">mmsB</name>
    <name evidence="9" type="ORF">JEU22_13845</name>
</gene>
<feature type="domain" description="3-hydroxyisobutyrate dehydrogenase-like NAD-binding" evidence="8">
    <location>
        <begin position="165"/>
        <end position="277"/>
    </location>
</feature>
<dbReference type="Proteomes" id="UP000637061">
    <property type="component" value="Unassembled WGS sequence"/>
</dbReference>
<dbReference type="GO" id="GO:0050661">
    <property type="term" value="F:NADP binding"/>
    <property type="evidence" value="ECO:0007669"/>
    <property type="project" value="InterPro"/>
</dbReference>
<evidence type="ECO:0000259" key="7">
    <source>
        <dbReference type="Pfam" id="PF03446"/>
    </source>
</evidence>
<dbReference type="GO" id="GO:0051287">
    <property type="term" value="F:NAD binding"/>
    <property type="evidence" value="ECO:0007669"/>
    <property type="project" value="InterPro"/>
</dbReference>
<dbReference type="InterPro" id="IPR008927">
    <property type="entry name" value="6-PGluconate_DH-like_C_sf"/>
</dbReference>
<keyword evidence="2 6" id="KW-0101">Branched-chain amino acid catabolism</keyword>
<dbReference type="UniPathway" id="UPA00362"/>
<dbReference type="NCBIfam" id="TIGR01692">
    <property type="entry name" value="HIBADH"/>
    <property type="match status" value="1"/>
</dbReference>
<dbReference type="GO" id="GO:0006574">
    <property type="term" value="P:L-valine catabolic process"/>
    <property type="evidence" value="ECO:0007669"/>
    <property type="project" value="UniProtKB-UniPathway"/>
</dbReference>
<dbReference type="Pfam" id="PF03446">
    <property type="entry name" value="NAD_binding_2"/>
    <property type="match status" value="1"/>
</dbReference>
<evidence type="ECO:0000256" key="1">
    <source>
        <dbReference type="ARBA" id="ARBA00009080"/>
    </source>
</evidence>